<sequence length="56" mass="6635">MMNTLDFSSYIQPSKRFKETTNSQIVQENIPDLMQKREFLLKGLLEHLNKVTDSFE</sequence>
<gene>
    <name evidence="1" type="ORF">GCM10008119_36090</name>
</gene>
<dbReference type="Proteomes" id="UP000645390">
    <property type="component" value="Unassembled WGS sequence"/>
</dbReference>
<comment type="caution">
    <text evidence="1">The sequence shown here is derived from an EMBL/GenBank/DDBJ whole genome shotgun (WGS) entry which is preliminary data.</text>
</comment>
<reference evidence="2" key="1">
    <citation type="journal article" date="2019" name="Int. J. Syst. Evol. Microbiol.">
        <title>The Global Catalogue of Microorganisms (GCM) 10K type strain sequencing project: providing services to taxonomists for standard genome sequencing and annotation.</title>
        <authorList>
            <consortium name="The Broad Institute Genomics Platform"/>
            <consortium name="The Broad Institute Genome Sequencing Center for Infectious Disease"/>
            <person name="Wu L."/>
            <person name="Ma J."/>
        </authorList>
    </citation>
    <scope>NUCLEOTIDE SEQUENCE [LARGE SCALE GENOMIC DNA]</scope>
    <source>
        <strain evidence="2">CCM 8939</strain>
    </source>
</reference>
<evidence type="ECO:0000313" key="2">
    <source>
        <dbReference type="Proteomes" id="UP000645390"/>
    </source>
</evidence>
<dbReference type="EMBL" id="BMDJ01000014">
    <property type="protein sequence ID" value="GGI29127.1"/>
    <property type="molecule type" value="Genomic_DNA"/>
</dbReference>
<accession>A0ABQ2BNZ3</accession>
<protein>
    <submittedName>
        <fullName evidence="1">Uncharacterized protein</fullName>
    </submittedName>
</protein>
<proteinExistence type="predicted"/>
<name>A0ABQ2BNZ3_9SPHI</name>
<keyword evidence="2" id="KW-1185">Reference proteome</keyword>
<organism evidence="1 2">
    <name type="scientific">Pedobacter mendelii</name>
    <dbReference type="NCBI Taxonomy" id="1908240"/>
    <lineage>
        <taxon>Bacteria</taxon>
        <taxon>Pseudomonadati</taxon>
        <taxon>Bacteroidota</taxon>
        <taxon>Sphingobacteriia</taxon>
        <taxon>Sphingobacteriales</taxon>
        <taxon>Sphingobacteriaceae</taxon>
        <taxon>Pedobacter</taxon>
    </lineage>
</organism>
<evidence type="ECO:0000313" key="1">
    <source>
        <dbReference type="EMBL" id="GGI29127.1"/>
    </source>
</evidence>